<dbReference type="RefSeq" id="WP_167981760.1">
    <property type="nucleotide sequence ID" value="NZ_JAATEJ010000003.1"/>
</dbReference>
<protein>
    <recommendedName>
        <fullName evidence="3">PLP-dependent aminotransferase family protein</fullName>
    </recommendedName>
</protein>
<comment type="caution">
    <text evidence="1">The sequence shown here is derived from an EMBL/GenBank/DDBJ whole genome shotgun (WGS) entry which is preliminary data.</text>
</comment>
<name>A0ABX0ZGE8_9ACTN</name>
<dbReference type="Proteomes" id="UP000734511">
    <property type="component" value="Unassembled WGS sequence"/>
</dbReference>
<evidence type="ECO:0000313" key="2">
    <source>
        <dbReference type="Proteomes" id="UP000734511"/>
    </source>
</evidence>
<gene>
    <name evidence="1" type="ORF">HCN08_05620</name>
</gene>
<dbReference type="EMBL" id="JAATEJ010000003">
    <property type="protein sequence ID" value="NJP42889.1"/>
    <property type="molecule type" value="Genomic_DNA"/>
</dbReference>
<organism evidence="1 2">
    <name type="scientific">Actinacidiphila epipremni</name>
    <dbReference type="NCBI Taxonomy" id="2053013"/>
    <lineage>
        <taxon>Bacteria</taxon>
        <taxon>Bacillati</taxon>
        <taxon>Actinomycetota</taxon>
        <taxon>Actinomycetes</taxon>
        <taxon>Kitasatosporales</taxon>
        <taxon>Streptomycetaceae</taxon>
        <taxon>Actinacidiphila</taxon>
    </lineage>
</organism>
<keyword evidence="2" id="KW-1185">Reference proteome</keyword>
<evidence type="ECO:0000313" key="1">
    <source>
        <dbReference type="EMBL" id="NJP42889.1"/>
    </source>
</evidence>
<proteinExistence type="predicted"/>
<sequence>MAQAADSRGVALSALASYRHPQAPSSGTPGDGLVVGYVAPPDHAFGAALEALCGVLPRG</sequence>
<accession>A0ABX0ZGE8</accession>
<evidence type="ECO:0008006" key="3">
    <source>
        <dbReference type="Google" id="ProtNLM"/>
    </source>
</evidence>
<reference evidence="1 2" key="1">
    <citation type="submission" date="2020-03" db="EMBL/GenBank/DDBJ databases">
        <title>WGS of actinomycetes isolated from Thailand.</title>
        <authorList>
            <person name="Thawai C."/>
        </authorList>
    </citation>
    <scope>NUCLEOTIDE SEQUENCE [LARGE SCALE GENOMIC DNA]</scope>
    <source>
        <strain evidence="1 2">PRB2-1</strain>
    </source>
</reference>